<feature type="transmembrane region" description="Helical" evidence="2">
    <location>
        <begin position="75"/>
        <end position="94"/>
    </location>
</feature>
<dbReference type="AlphaFoldDB" id="A0A1Q9C1V0"/>
<keyword evidence="2" id="KW-0812">Transmembrane</keyword>
<keyword evidence="4" id="KW-1185">Reference proteome</keyword>
<sequence length="388" mass="43369">MPAAQKIEMVVFTMAQAKKPENTTKAINREAQVHVTSSNSLEASAEAGGAITAKASRRRQRSTSKAAAWHPPFNLVWLLPLLAFVFFDLVMKLIRCRASQDHKHMQAHQAEDALTDASAITVSFLLVQAVCYHMSTECELCRSGDVKCRRECEASDGSGFLPKCIGRASPVTAAWCAQRAGVRLDPEQDSFLAPEEDSERDAESGNEEMESKSVAKRAESGDGFRHAHGHLLGKGLDTSYETMLNERALSILFENTWWESHFDEGKEVRICELLVATVIWPCHVLVAGTRTHVRLNKCTLGDSRISFFVKVTLWAGWAVSTIQPPESIYESRLEFTWLCYAQQFDEACLDMSLVSAEIFTVKVLPVFTLPSMQELPLLMSMSRRLWSF</sequence>
<organism evidence="3 4">
    <name type="scientific">Symbiodinium microadriaticum</name>
    <name type="common">Dinoflagellate</name>
    <name type="synonym">Zooxanthella microadriatica</name>
    <dbReference type="NCBI Taxonomy" id="2951"/>
    <lineage>
        <taxon>Eukaryota</taxon>
        <taxon>Sar</taxon>
        <taxon>Alveolata</taxon>
        <taxon>Dinophyceae</taxon>
        <taxon>Suessiales</taxon>
        <taxon>Symbiodiniaceae</taxon>
        <taxon>Symbiodinium</taxon>
    </lineage>
</organism>
<proteinExistence type="predicted"/>
<keyword evidence="2" id="KW-0472">Membrane</keyword>
<protein>
    <submittedName>
        <fullName evidence="3">Uncharacterized protein</fullName>
    </submittedName>
</protein>
<comment type="caution">
    <text evidence="3">The sequence shown here is derived from an EMBL/GenBank/DDBJ whole genome shotgun (WGS) entry which is preliminary data.</text>
</comment>
<evidence type="ECO:0000256" key="1">
    <source>
        <dbReference type="SAM" id="MobiDB-lite"/>
    </source>
</evidence>
<feature type="compositionally biased region" description="Basic and acidic residues" evidence="1">
    <location>
        <begin position="209"/>
        <end position="220"/>
    </location>
</feature>
<evidence type="ECO:0000256" key="2">
    <source>
        <dbReference type="SAM" id="Phobius"/>
    </source>
</evidence>
<keyword evidence="2" id="KW-1133">Transmembrane helix</keyword>
<name>A0A1Q9C1V0_SYMMI</name>
<evidence type="ECO:0000313" key="3">
    <source>
        <dbReference type="EMBL" id="OLP76880.1"/>
    </source>
</evidence>
<feature type="compositionally biased region" description="Acidic residues" evidence="1">
    <location>
        <begin position="194"/>
        <end position="208"/>
    </location>
</feature>
<dbReference type="Proteomes" id="UP000186817">
    <property type="component" value="Unassembled WGS sequence"/>
</dbReference>
<reference evidence="3 4" key="1">
    <citation type="submission" date="2016-02" db="EMBL/GenBank/DDBJ databases">
        <title>Genome analysis of coral dinoflagellate symbionts highlights evolutionary adaptations to a symbiotic lifestyle.</title>
        <authorList>
            <person name="Aranda M."/>
            <person name="Li Y."/>
            <person name="Liew Y.J."/>
            <person name="Baumgarten S."/>
            <person name="Simakov O."/>
            <person name="Wilson M."/>
            <person name="Piel J."/>
            <person name="Ashoor H."/>
            <person name="Bougouffa S."/>
            <person name="Bajic V.B."/>
            <person name="Ryu T."/>
            <person name="Ravasi T."/>
            <person name="Bayer T."/>
            <person name="Micklem G."/>
            <person name="Kim H."/>
            <person name="Bhak J."/>
            <person name="Lajeunesse T.C."/>
            <person name="Voolstra C.R."/>
        </authorList>
    </citation>
    <scope>NUCLEOTIDE SEQUENCE [LARGE SCALE GENOMIC DNA]</scope>
    <source>
        <strain evidence="3 4">CCMP2467</strain>
    </source>
</reference>
<dbReference type="OrthoDB" id="10298174at2759"/>
<dbReference type="EMBL" id="LSRX01001894">
    <property type="protein sequence ID" value="OLP76880.1"/>
    <property type="molecule type" value="Genomic_DNA"/>
</dbReference>
<gene>
    <name evidence="3" type="ORF">AK812_SmicGene43129</name>
</gene>
<feature type="region of interest" description="Disordered" evidence="1">
    <location>
        <begin position="187"/>
        <end position="220"/>
    </location>
</feature>
<evidence type="ECO:0000313" key="4">
    <source>
        <dbReference type="Proteomes" id="UP000186817"/>
    </source>
</evidence>
<accession>A0A1Q9C1V0</accession>